<dbReference type="GO" id="GO:0016020">
    <property type="term" value="C:membrane"/>
    <property type="evidence" value="ECO:0007669"/>
    <property type="project" value="GOC"/>
</dbReference>
<reference evidence="11" key="1">
    <citation type="submission" date="2023-02" db="EMBL/GenBank/DDBJ databases">
        <title>Gut commensal Christensenella minuta modulates host metabolism via a new class of secondary bile acids.</title>
        <authorList>
            <person name="Liu C."/>
        </authorList>
    </citation>
    <scope>NUCLEOTIDE SEQUENCE</scope>
    <source>
        <strain evidence="11">CA70</strain>
    </source>
</reference>
<dbReference type="AlphaFoldDB" id="A0AAU8A7B9"/>
<dbReference type="PANTHER" id="PTHR30272:SF1">
    <property type="entry name" value="3-HYDROXYACYL-[ACYL-CARRIER-PROTEIN] DEHYDRATASE"/>
    <property type="match status" value="1"/>
</dbReference>
<dbReference type="CDD" id="cd01288">
    <property type="entry name" value="FabZ"/>
    <property type="match status" value="1"/>
</dbReference>
<dbReference type="FunFam" id="3.10.129.10:FF:000001">
    <property type="entry name" value="3-hydroxyacyl-[acyl-carrier-protein] dehydratase FabZ"/>
    <property type="match status" value="1"/>
</dbReference>
<dbReference type="GO" id="GO:0019171">
    <property type="term" value="F:(3R)-hydroxyacyl-[acyl-carrier-protein] dehydratase activity"/>
    <property type="evidence" value="ECO:0007669"/>
    <property type="project" value="UniProtKB-EC"/>
</dbReference>
<dbReference type="Gene3D" id="3.10.129.10">
    <property type="entry name" value="Hotdog Thioesterase"/>
    <property type="match status" value="1"/>
</dbReference>
<dbReference type="RefSeq" id="WP_079545716.1">
    <property type="nucleotide sequence ID" value="NZ_CP117826.1"/>
</dbReference>
<protein>
    <recommendedName>
        <fullName evidence="4">3-hydroxyacyl-[acyl-carrier-protein] dehydratase</fullName>
        <ecNumber evidence="4">4.2.1.59</ecNumber>
    </recommendedName>
</protein>
<evidence type="ECO:0000256" key="5">
    <source>
        <dbReference type="ARBA" id="ARBA00022490"/>
    </source>
</evidence>
<dbReference type="InterPro" id="IPR013114">
    <property type="entry name" value="FabA_FabZ"/>
</dbReference>
<evidence type="ECO:0000256" key="2">
    <source>
        <dbReference type="ARBA" id="ARBA00004496"/>
    </source>
</evidence>
<evidence type="ECO:0000256" key="1">
    <source>
        <dbReference type="ARBA" id="ARBA00001055"/>
    </source>
</evidence>
<comment type="function">
    <text evidence="10">Involved in unsaturated fatty acids biosynthesis. Catalyzes the dehydration of short chain beta-hydroxyacyl-ACPs and long chain saturated and unsaturated beta-hydroxyacyl-ACPs.</text>
</comment>
<keyword evidence="7" id="KW-0441">Lipid A biosynthesis</keyword>
<dbReference type="PANTHER" id="PTHR30272">
    <property type="entry name" value="3-HYDROXYACYL-[ACYL-CARRIER-PROTEIN] DEHYDRATASE"/>
    <property type="match status" value="1"/>
</dbReference>
<comment type="similarity">
    <text evidence="3">Belongs to the thioester dehydratase family. FabZ subfamily.</text>
</comment>
<keyword evidence="5" id="KW-0963">Cytoplasm</keyword>
<name>A0AAU8A7B9_9FIRM</name>
<evidence type="ECO:0000256" key="4">
    <source>
        <dbReference type="ARBA" id="ARBA00013167"/>
    </source>
</evidence>
<comment type="subcellular location">
    <subcellularLocation>
        <location evidence="2">Cytoplasm</location>
    </subcellularLocation>
</comment>
<dbReference type="EC" id="4.2.1.59" evidence="4"/>
<sequence length="144" mass="15992">MVLNQEEIKQIIPHRAPFLFLDEVLECEVAKRTKAVWRIREDLFCFKGHFPGNPILPGVLITEALAQAGAVAILQDEKYKGRLAVFGGIDRVRFRGMVKPGDDLVLETEILRLSAMGGKGKVKATVDGKTVCEGEILFVLTKQD</sequence>
<dbReference type="InterPro" id="IPR029069">
    <property type="entry name" value="HotDog_dom_sf"/>
</dbReference>
<evidence type="ECO:0000256" key="8">
    <source>
        <dbReference type="ARBA" id="ARBA00023098"/>
    </source>
</evidence>
<accession>A0AAU8A7B9</accession>
<dbReference type="GO" id="GO:0009245">
    <property type="term" value="P:lipid A biosynthetic process"/>
    <property type="evidence" value="ECO:0007669"/>
    <property type="project" value="UniProtKB-KW"/>
</dbReference>
<dbReference type="Pfam" id="PF07977">
    <property type="entry name" value="FabA"/>
    <property type="match status" value="1"/>
</dbReference>
<keyword evidence="9 11" id="KW-0456">Lyase</keyword>
<evidence type="ECO:0000256" key="9">
    <source>
        <dbReference type="ARBA" id="ARBA00023239"/>
    </source>
</evidence>
<dbReference type="SUPFAM" id="SSF54637">
    <property type="entry name" value="Thioesterase/thiol ester dehydrase-isomerase"/>
    <property type="match status" value="1"/>
</dbReference>
<proteinExistence type="inferred from homology"/>
<keyword evidence="6" id="KW-0444">Lipid biosynthesis</keyword>
<evidence type="ECO:0000256" key="10">
    <source>
        <dbReference type="ARBA" id="ARBA00025049"/>
    </source>
</evidence>
<comment type="catalytic activity">
    <reaction evidence="1">
        <text>a (3R)-hydroxyacyl-[ACP] = a (2E)-enoyl-[ACP] + H2O</text>
        <dbReference type="Rhea" id="RHEA:13097"/>
        <dbReference type="Rhea" id="RHEA-COMP:9925"/>
        <dbReference type="Rhea" id="RHEA-COMP:9945"/>
        <dbReference type="ChEBI" id="CHEBI:15377"/>
        <dbReference type="ChEBI" id="CHEBI:78784"/>
        <dbReference type="ChEBI" id="CHEBI:78827"/>
        <dbReference type="EC" id="4.2.1.59"/>
    </reaction>
</comment>
<keyword evidence="8" id="KW-0443">Lipid metabolism</keyword>
<gene>
    <name evidence="11" type="primary">fabZ</name>
    <name evidence="11" type="ORF">PUP29_11225</name>
</gene>
<organism evidence="11">
    <name type="scientific">Christensenella massiliensis</name>
    <dbReference type="NCBI Taxonomy" id="1805714"/>
    <lineage>
        <taxon>Bacteria</taxon>
        <taxon>Bacillati</taxon>
        <taxon>Bacillota</taxon>
        <taxon>Clostridia</taxon>
        <taxon>Christensenellales</taxon>
        <taxon>Christensenellaceae</taxon>
        <taxon>Christensenella</taxon>
    </lineage>
</organism>
<dbReference type="GO" id="GO:0005737">
    <property type="term" value="C:cytoplasm"/>
    <property type="evidence" value="ECO:0007669"/>
    <property type="project" value="UniProtKB-SubCell"/>
</dbReference>
<dbReference type="NCBIfam" id="NF000582">
    <property type="entry name" value="PRK00006.1"/>
    <property type="match status" value="1"/>
</dbReference>
<evidence type="ECO:0000313" key="11">
    <source>
        <dbReference type="EMBL" id="XCC62087.1"/>
    </source>
</evidence>
<dbReference type="EMBL" id="CP117826">
    <property type="protein sequence ID" value="XCC62087.1"/>
    <property type="molecule type" value="Genomic_DNA"/>
</dbReference>
<evidence type="ECO:0000256" key="3">
    <source>
        <dbReference type="ARBA" id="ARBA00009174"/>
    </source>
</evidence>
<evidence type="ECO:0000256" key="6">
    <source>
        <dbReference type="ARBA" id="ARBA00022516"/>
    </source>
</evidence>
<evidence type="ECO:0000256" key="7">
    <source>
        <dbReference type="ARBA" id="ARBA00022556"/>
    </source>
</evidence>